<dbReference type="EMBL" id="CP058559">
    <property type="protein sequence ID" value="QNO16163.1"/>
    <property type="molecule type" value="Genomic_DNA"/>
</dbReference>
<dbReference type="KEGG" id="acae:HYG86_15980"/>
<feature type="transmembrane region" description="Helical" evidence="1">
    <location>
        <begin position="83"/>
        <end position="103"/>
    </location>
</feature>
<gene>
    <name evidence="2" type="ORF">HYG86_15980</name>
</gene>
<keyword evidence="1" id="KW-0472">Membrane</keyword>
<protein>
    <recommendedName>
        <fullName evidence="4">CNNM transmembrane domain-containing protein</fullName>
    </recommendedName>
</protein>
<dbReference type="Proteomes" id="UP000516160">
    <property type="component" value="Chromosome"/>
</dbReference>
<dbReference type="RefSeq" id="WP_213166557.1">
    <property type="nucleotide sequence ID" value="NZ_CP058559.1"/>
</dbReference>
<keyword evidence="1" id="KW-1133">Transmembrane helix</keyword>
<feature type="transmembrane region" description="Helical" evidence="1">
    <location>
        <begin position="57"/>
        <end position="78"/>
    </location>
</feature>
<proteinExistence type="predicted"/>
<keyword evidence="1" id="KW-0812">Transmembrane</keyword>
<accession>A0A7G9WBV1</accession>
<sequence length="145" mass="15420">MFFIVLMGIISDMIGVATTVASIQPLNAKAAKKIPGAKQALFFVRNSERVASFCNDVIGDISGIVSGSAATVIIIGIFQQGQYIAAIILTSIVAAITVGGKAIGKTVAINNSTEIMVFVGRILFYIEKIFKVNLTHNKVKKKKGM</sequence>
<organism evidence="2 3">
    <name type="scientific">Alkalicella caledoniensis</name>
    <dbReference type="NCBI Taxonomy" id="2731377"/>
    <lineage>
        <taxon>Bacteria</taxon>
        <taxon>Bacillati</taxon>
        <taxon>Bacillota</taxon>
        <taxon>Clostridia</taxon>
        <taxon>Eubacteriales</taxon>
        <taxon>Proteinivoracaceae</taxon>
        <taxon>Alkalicella</taxon>
    </lineage>
</organism>
<evidence type="ECO:0000256" key="1">
    <source>
        <dbReference type="SAM" id="Phobius"/>
    </source>
</evidence>
<reference evidence="2 3" key="1">
    <citation type="submission" date="2020-07" db="EMBL/GenBank/DDBJ databases">
        <title>Alkalicella. sp. LB2 genome.</title>
        <authorList>
            <person name="Postec A."/>
            <person name="Quemeneur M."/>
        </authorList>
    </citation>
    <scope>NUCLEOTIDE SEQUENCE [LARGE SCALE GENOMIC DNA]</scope>
    <source>
        <strain evidence="2 3">LB2</strain>
    </source>
</reference>
<dbReference type="AlphaFoldDB" id="A0A7G9WBV1"/>
<evidence type="ECO:0008006" key="4">
    <source>
        <dbReference type="Google" id="ProtNLM"/>
    </source>
</evidence>
<name>A0A7G9WBV1_ALKCA</name>
<evidence type="ECO:0000313" key="2">
    <source>
        <dbReference type="EMBL" id="QNO16163.1"/>
    </source>
</evidence>
<evidence type="ECO:0000313" key="3">
    <source>
        <dbReference type="Proteomes" id="UP000516160"/>
    </source>
</evidence>
<keyword evidence="3" id="KW-1185">Reference proteome</keyword>